<accession>A0A0A9ZEC5</accession>
<organism evidence="2">
    <name type="scientific">Lygus hesperus</name>
    <name type="common">Western plant bug</name>
    <dbReference type="NCBI Taxonomy" id="30085"/>
    <lineage>
        <taxon>Eukaryota</taxon>
        <taxon>Metazoa</taxon>
        <taxon>Ecdysozoa</taxon>
        <taxon>Arthropoda</taxon>
        <taxon>Hexapoda</taxon>
        <taxon>Insecta</taxon>
        <taxon>Pterygota</taxon>
        <taxon>Neoptera</taxon>
        <taxon>Paraneoptera</taxon>
        <taxon>Hemiptera</taxon>
        <taxon>Heteroptera</taxon>
        <taxon>Panheteroptera</taxon>
        <taxon>Cimicomorpha</taxon>
        <taxon>Miridae</taxon>
        <taxon>Mirini</taxon>
        <taxon>Lygus</taxon>
    </lineage>
</organism>
<feature type="non-terminal residue" evidence="2">
    <location>
        <position position="1"/>
    </location>
</feature>
<feature type="compositionally biased region" description="Polar residues" evidence="1">
    <location>
        <begin position="41"/>
        <end position="58"/>
    </location>
</feature>
<evidence type="ECO:0000313" key="2">
    <source>
        <dbReference type="EMBL" id="JAG40145.1"/>
    </source>
</evidence>
<gene>
    <name evidence="2" type="primary">MRS2_1</name>
    <name evidence="2" type="ORF">CM83_54133</name>
</gene>
<feature type="region of interest" description="Disordered" evidence="1">
    <location>
        <begin position="40"/>
        <end position="65"/>
    </location>
</feature>
<feature type="region of interest" description="Disordered" evidence="1">
    <location>
        <begin position="1"/>
        <end position="25"/>
    </location>
</feature>
<name>A0A0A9ZEC5_LYGHE</name>
<dbReference type="EMBL" id="GBHO01003459">
    <property type="protein sequence ID" value="JAG40145.1"/>
    <property type="molecule type" value="Transcribed_RNA"/>
</dbReference>
<evidence type="ECO:0000256" key="1">
    <source>
        <dbReference type="SAM" id="MobiDB-lite"/>
    </source>
</evidence>
<reference evidence="2" key="2">
    <citation type="submission" date="2014-07" db="EMBL/GenBank/DDBJ databases">
        <authorList>
            <person name="Hull J."/>
        </authorList>
    </citation>
    <scope>NUCLEOTIDE SEQUENCE</scope>
</reference>
<dbReference type="AlphaFoldDB" id="A0A0A9ZEC5"/>
<proteinExistence type="predicted"/>
<sequence>RPQSRRVSVKFDCDASVSDDSKTSWRDDLDFDDQERLLDVTSRSPKTSKVASLRSTRSGALRKRKEKNEAAIVDFTLSDTQDSETSLKNTISDTSEISKLPEARNASLNSTCSDDLGKRTESNELVANRTLSDSRFWSQRTKDTKKGSTDTMNDHMLENLLIPLENKKIVTNESVTPVTLEGNTQKCSVLNHELPSISKQFEGIKDGHYPATTHPKTIAPETAVQASLSSQHGDVLNAGSRNPNAYAHIVHDDDGDGLNNEASNSRLLVGDCVVQGSEFPVFHPTAKEGESEENRRLQIVQGSLLTDTCHTVLLNEASLLRQISDGGTPAESTILGTD</sequence>
<protein>
    <submittedName>
        <fullName evidence="2">Mitochondrial inner membrane magnesium transporter mrs2</fullName>
    </submittedName>
</protein>
<reference evidence="2" key="1">
    <citation type="journal article" date="2014" name="PLoS ONE">
        <title>Transcriptome-Based Identification of ABC Transporters in the Western Tarnished Plant Bug Lygus hesperus.</title>
        <authorList>
            <person name="Hull J.J."/>
            <person name="Chaney K."/>
            <person name="Geib S.M."/>
            <person name="Fabrick J.A."/>
            <person name="Brent C.S."/>
            <person name="Walsh D."/>
            <person name="Lavine L.C."/>
        </authorList>
    </citation>
    <scope>NUCLEOTIDE SEQUENCE</scope>
</reference>
<feature type="compositionally biased region" description="Basic and acidic residues" evidence="1">
    <location>
        <begin position="9"/>
        <end position="25"/>
    </location>
</feature>
<feature type="non-terminal residue" evidence="2">
    <location>
        <position position="338"/>
    </location>
</feature>